<sequence length="294" mass="31727">SFLLRRIAVINSFGSPITTLAYLTNPNPSKTNSDSSSGIWPLASYLNHSCLGTAARAFIGDLLIARATRDLPPGTELTWGYLPPGADSKTESDNSRGMVFRNWGFECDCALCADAKGLGEGVVERRRALVEGVRQAVKDGVSTASRDAVLRRVESGLEALEQTYTRPAEEVPRLEAVRLMLRALKALGYVIDGGERGTVVVRKWGPVVGGEIKFWVLLCNAYQETAPELVAPAEEYARTAYRILVGEDETFGQTLGGTGAGERSSPSKLPGGSSPRRPTPRPSPPRPAAPSRWR</sequence>
<evidence type="ECO:0000313" key="3">
    <source>
        <dbReference type="EMBL" id="KAK3898795.1"/>
    </source>
</evidence>
<feature type="domain" description="SET" evidence="2">
    <location>
        <begin position="37"/>
        <end position="81"/>
    </location>
</feature>
<proteinExistence type="predicted"/>
<comment type="caution">
    <text evidence="3">The sequence shown here is derived from an EMBL/GenBank/DDBJ whole genome shotgun (WGS) entry which is preliminary data.</text>
</comment>
<feature type="non-terminal residue" evidence="3">
    <location>
        <position position="1"/>
    </location>
</feature>
<name>A0AAN6MDG7_9PEZI</name>
<dbReference type="Proteomes" id="UP001303889">
    <property type="component" value="Unassembled WGS sequence"/>
</dbReference>
<gene>
    <name evidence="3" type="ORF">C8A05DRAFT_18681</name>
</gene>
<reference evidence="3" key="2">
    <citation type="submission" date="2023-05" db="EMBL/GenBank/DDBJ databases">
        <authorList>
            <consortium name="Lawrence Berkeley National Laboratory"/>
            <person name="Steindorff A."/>
            <person name="Hensen N."/>
            <person name="Bonometti L."/>
            <person name="Westerberg I."/>
            <person name="Brannstrom I.O."/>
            <person name="Guillou S."/>
            <person name="Cros-Aarteil S."/>
            <person name="Calhoun S."/>
            <person name="Haridas S."/>
            <person name="Kuo A."/>
            <person name="Mondo S."/>
            <person name="Pangilinan J."/>
            <person name="Riley R."/>
            <person name="Labutti K."/>
            <person name="Andreopoulos B."/>
            <person name="Lipzen A."/>
            <person name="Chen C."/>
            <person name="Yanf M."/>
            <person name="Daum C."/>
            <person name="Ng V."/>
            <person name="Clum A."/>
            <person name="Ohm R."/>
            <person name="Martin F."/>
            <person name="Silar P."/>
            <person name="Natvig D."/>
            <person name="Lalanne C."/>
            <person name="Gautier V."/>
            <person name="Ament-Velasquez S.L."/>
            <person name="Kruys A."/>
            <person name="Hutchinson M.I."/>
            <person name="Powell A.J."/>
            <person name="Barry K."/>
            <person name="Miller A.N."/>
            <person name="Grigoriev I.V."/>
            <person name="Debuchy R."/>
            <person name="Gladieux P."/>
            <person name="Thoren M.H."/>
            <person name="Johannesson H."/>
        </authorList>
    </citation>
    <scope>NUCLEOTIDE SEQUENCE</scope>
    <source>
        <strain evidence="3">CBS 103.79</strain>
    </source>
</reference>
<dbReference type="Pfam" id="PF00856">
    <property type="entry name" value="SET"/>
    <property type="match status" value="1"/>
</dbReference>
<dbReference type="InterPro" id="IPR046341">
    <property type="entry name" value="SET_dom_sf"/>
</dbReference>
<feature type="compositionally biased region" description="Low complexity" evidence="1">
    <location>
        <begin position="263"/>
        <end position="276"/>
    </location>
</feature>
<dbReference type="SUPFAM" id="SSF82199">
    <property type="entry name" value="SET domain"/>
    <property type="match status" value="1"/>
</dbReference>
<dbReference type="InterPro" id="IPR053209">
    <property type="entry name" value="Gramillin-biosynth_MTr"/>
</dbReference>
<dbReference type="CDD" id="cd20071">
    <property type="entry name" value="SET_SMYD"/>
    <property type="match status" value="1"/>
</dbReference>
<organism evidence="3 4">
    <name type="scientific">Staphylotrichum tortipilum</name>
    <dbReference type="NCBI Taxonomy" id="2831512"/>
    <lineage>
        <taxon>Eukaryota</taxon>
        <taxon>Fungi</taxon>
        <taxon>Dikarya</taxon>
        <taxon>Ascomycota</taxon>
        <taxon>Pezizomycotina</taxon>
        <taxon>Sordariomycetes</taxon>
        <taxon>Sordariomycetidae</taxon>
        <taxon>Sordariales</taxon>
        <taxon>Chaetomiaceae</taxon>
        <taxon>Staphylotrichum</taxon>
    </lineage>
</organism>
<keyword evidence="4" id="KW-1185">Reference proteome</keyword>
<protein>
    <recommendedName>
        <fullName evidence="2">SET domain-containing protein</fullName>
    </recommendedName>
</protein>
<dbReference type="PANTHER" id="PTHR47643:SF2">
    <property type="entry name" value="TPR DOMAIN PROTEIN (AFU_ORTHOLOGUE AFUA_5G12710)"/>
    <property type="match status" value="1"/>
</dbReference>
<dbReference type="PANTHER" id="PTHR47643">
    <property type="entry name" value="TPR DOMAIN PROTEIN (AFU_ORTHOLOGUE AFUA_5G12710)"/>
    <property type="match status" value="1"/>
</dbReference>
<dbReference type="AlphaFoldDB" id="A0AAN6MDG7"/>
<evidence type="ECO:0000256" key="1">
    <source>
        <dbReference type="SAM" id="MobiDB-lite"/>
    </source>
</evidence>
<dbReference type="EMBL" id="MU855879">
    <property type="protein sequence ID" value="KAK3898795.1"/>
    <property type="molecule type" value="Genomic_DNA"/>
</dbReference>
<evidence type="ECO:0000259" key="2">
    <source>
        <dbReference type="Pfam" id="PF00856"/>
    </source>
</evidence>
<dbReference type="Gene3D" id="2.170.270.10">
    <property type="entry name" value="SET domain"/>
    <property type="match status" value="1"/>
</dbReference>
<reference evidence="3" key="1">
    <citation type="journal article" date="2023" name="Mol. Phylogenet. Evol.">
        <title>Genome-scale phylogeny and comparative genomics of the fungal order Sordariales.</title>
        <authorList>
            <person name="Hensen N."/>
            <person name="Bonometti L."/>
            <person name="Westerberg I."/>
            <person name="Brannstrom I.O."/>
            <person name="Guillou S."/>
            <person name="Cros-Aarteil S."/>
            <person name="Calhoun S."/>
            <person name="Haridas S."/>
            <person name="Kuo A."/>
            <person name="Mondo S."/>
            <person name="Pangilinan J."/>
            <person name="Riley R."/>
            <person name="LaButti K."/>
            <person name="Andreopoulos B."/>
            <person name="Lipzen A."/>
            <person name="Chen C."/>
            <person name="Yan M."/>
            <person name="Daum C."/>
            <person name="Ng V."/>
            <person name="Clum A."/>
            <person name="Steindorff A."/>
            <person name="Ohm R.A."/>
            <person name="Martin F."/>
            <person name="Silar P."/>
            <person name="Natvig D.O."/>
            <person name="Lalanne C."/>
            <person name="Gautier V."/>
            <person name="Ament-Velasquez S.L."/>
            <person name="Kruys A."/>
            <person name="Hutchinson M.I."/>
            <person name="Powell A.J."/>
            <person name="Barry K."/>
            <person name="Miller A.N."/>
            <person name="Grigoriev I.V."/>
            <person name="Debuchy R."/>
            <person name="Gladieux P."/>
            <person name="Hiltunen Thoren M."/>
            <person name="Johannesson H."/>
        </authorList>
    </citation>
    <scope>NUCLEOTIDE SEQUENCE</scope>
    <source>
        <strain evidence="3">CBS 103.79</strain>
    </source>
</reference>
<evidence type="ECO:0000313" key="4">
    <source>
        <dbReference type="Proteomes" id="UP001303889"/>
    </source>
</evidence>
<accession>A0AAN6MDG7</accession>
<dbReference type="InterPro" id="IPR001214">
    <property type="entry name" value="SET_dom"/>
</dbReference>
<feature type="region of interest" description="Disordered" evidence="1">
    <location>
        <begin position="252"/>
        <end position="294"/>
    </location>
</feature>